<evidence type="ECO:0000256" key="2">
    <source>
        <dbReference type="ARBA" id="ARBA00022827"/>
    </source>
</evidence>
<accession>A3ZVD7</accession>
<dbReference type="GO" id="GO:0071949">
    <property type="term" value="F:FAD binding"/>
    <property type="evidence" value="ECO:0007669"/>
    <property type="project" value="InterPro"/>
</dbReference>
<dbReference type="InterPro" id="IPR016167">
    <property type="entry name" value="FAD-bd_PCMH_sub1"/>
</dbReference>
<dbReference type="HOGENOM" id="CLU_058050_0_1_0"/>
<dbReference type="eggNOG" id="COG1319">
    <property type="taxonomic scope" value="Bacteria"/>
</dbReference>
<dbReference type="Gene3D" id="3.30.465.10">
    <property type="match status" value="1"/>
</dbReference>
<keyword evidence="1" id="KW-0285">Flavoprotein</keyword>
<comment type="caution">
    <text evidence="5">The sequence shown here is derived from an EMBL/GenBank/DDBJ whole genome shotgun (WGS) entry which is preliminary data.</text>
</comment>
<dbReference type="Pfam" id="PF00941">
    <property type="entry name" value="FAD_binding_5"/>
    <property type="match status" value="1"/>
</dbReference>
<reference evidence="5 6" key="1">
    <citation type="submission" date="2006-02" db="EMBL/GenBank/DDBJ databases">
        <authorList>
            <person name="Amann R."/>
            <person name="Ferriera S."/>
            <person name="Johnson J."/>
            <person name="Kravitz S."/>
            <person name="Halpern A."/>
            <person name="Remington K."/>
            <person name="Beeson K."/>
            <person name="Tran B."/>
            <person name="Rogers Y.-H."/>
            <person name="Friedman R."/>
            <person name="Venter J.C."/>
        </authorList>
    </citation>
    <scope>NUCLEOTIDE SEQUENCE [LARGE SCALE GENOMIC DNA]</scope>
    <source>
        <strain evidence="5 6">DSM 3645</strain>
    </source>
</reference>
<dbReference type="PROSITE" id="PS51387">
    <property type="entry name" value="FAD_PCMH"/>
    <property type="match status" value="1"/>
</dbReference>
<dbReference type="InterPro" id="IPR036683">
    <property type="entry name" value="CO_DH_flav_C_dom_sf"/>
</dbReference>
<organism evidence="5 6">
    <name type="scientific">Blastopirellula marina DSM 3645</name>
    <dbReference type="NCBI Taxonomy" id="314230"/>
    <lineage>
        <taxon>Bacteria</taxon>
        <taxon>Pseudomonadati</taxon>
        <taxon>Planctomycetota</taxon>
        <taxon>Planctomycetia</taxon>
        <taxon>Pirellulales</taxon>
        <taxon>Pirellulaceae</taxon>
        <taxon>Blastopirellula</taxon>
    </lineage>
</organism>
<dbReference type="PANTHER" id="PTHR42659">
    <property type="entry name" value="XANTHINE DEHYDROGENASE SUBUNIT C-RELATED"/>
    <property type="match status" value="1"/>
</dbReference>
<dbReference type="Pfam" id="PF03450">
    <property type="entry name" value="CO_deh_flav_C"/>
    <property type="match status" value="1"/>
</dbReference>
<evidence type="ECO:0000313" key="5">
    <source>
        <dbReference type="EMBL" id="EAQ79283.1"/>
    </source>
</evidence>
<gene>
    <name evidence="5" type="ORF">DSM3645_02368</name>
</gene>
<evidence type="ECO:0000313" key="6">
    <source>
        <dbReference type="Proteomes" id="UP000004358"/>
    </source>
</evidence>
<evidence type="ECO:0000259" key="4">
    <source>
        <dbReference type="PROSITE" id="PS51387"/>
    </source>
</evidence>
<dbReference type="RefSeq" id="WP_002654068.1">
    <property type="nucleotide sequence ID" value="NZ_CH672377.1"/>
</dbReference>
<dbReference type="InterPro" id="IPR036318">
    <property type="entry name" value="FAD-bd_PCMH-like_sf"/>
</dbReference>
<evidence type="ECO:0000256" key="3">
    <source>
        <dbReference type="ARBA" id="ARBA00023002"/>
    </source>
</evidence>
<keyword evidence="2" id="KW-0274">FAD</keyword>
<sequence length="292" mass="30944">MQDFDYAAPISTHEAVQLLADPGHKAVVLAGGTDILVLLRERRRRATLVVDVKKIAELNELAMTADGGLFLGAAVPCSRIYREAAITEKYAALVDATKIIGGWQIQSRATVGGNLCNASPAADSIPPLAIYDAVAEIAGPNGRRQMPVADFCSGVGKNVMARGDLLVAIILPPIEARSGAAFQRFIPRNEMDIAVASAASLVELDDQGIICKARIVLGAVATTAVRASHAEEALVGQPPSDELFAQAGALAERSARPIDDMRGTIEYRKHLCGVLTRRTLAIAVERAQSKTQ</sequence>
<dbReference type="SUPFAM" id="SSF56176">
    <property type="entry name" value="FAD-binding/transporter-associated domain-like"/>
    <property type="match status" value="1"/>
</dbReference>
<dbReference type="InterPro" id="IPR016169">
    <property type="entry name" value="FAD-bd_PCMH_sub2"/>
</dbReference>
<dbReference type="SUPFAM" id="SSF55447">
    <property type="entry name" value="CO dehydrogenase flavoprotein C-terminal domain-like"/>
    <property type="match status" value="1"/>
</dbReference>
<dbReference type="InterPro" id="IPR002346">
    <property type="entry name" value="Mopterin_DH_FAD-bd"/>
</dbReference>
<protein>
    <submittedName>
        <fullName evidence="5">Carbon-monoxide dehydrogenase medium chain</fullName>
    </submittedName>
</protein>
<dbReference type="InterPro" id="IPR005107">
    <property type="entry name" value="CO_DH_flav_C"/>
</dbReference>
<dbReference type="Gene3D" id="3.30.43.10">
    <property type="entry name" value="Uridine Diphospho-n-acetylenolpyruvylglucosamine Reductase, domain 2"/>
    <property type="match status" value="1"/>
</dbReference>
<name>A3ZVD7_9BACT</name>
<dbReference type="InterPro" id="IPR016166">
    <property type="entry name" value="FAD-bd_PCMH"/>
</dbReference>
<dbReference type="Proteomes" id="UP000004358">
    <property type="component" value="Unassembled WGS sequence"/>
</dbReference>
<proteinExistence type="predicted"/>
<dbReference type="PANTHER" id="PTHR42659:SF2">
    <property type="entry name" value="XANTHINE DEHYDROGENASE SUBUNIT C-RELATED"/>
    <property type="match status" value="1"/>
</dbReference>
<dbReference type="AlphaFoldDB" id="A3ZVD7"/>
<dbReference type="InterPro" id="IPR051312">
    <property type="entry name" value="Diverse_Substr_Oxidored"/>
</dbReference>
<dbReference type="GO" id="GO:0016491">
    <property type="term" value="F:oxidoreductase activity"/>
    <property type="evidence" value="ECO:0007669"/>
    <property type="project" value="UniProtKB-KW"/>
</dbReference>
<dbReference type="SMART" id="SM01092">
    <property type="entry name" value="CO_deh_flav_C"/>
    <property type="match status" value="1"/>
</dbReference>
<evidence type="ECO:0000256" key="1">
    <source>
        <dbReference type="ARBA" id="ARBA00022630"/>
    </source>
</evidence>
<dbReference type="Gene3D" id="3.30.390.50">
    <property type="entry name" value="CO dehydrogenase flavoprotein, C-terminal domain"/>
    <property type="match status" value="1"/>
</dbReference>
<dbReference type="EMBL" id="AANZ01000014">
    <property type="protein sequence ID" value="EAQ79283.1"/>
    <property type="molecule type" value="Genomic_DNA"/>
</dbReference>
<keyword evidence="3" id="KW-0560">Oxidoreductase</keyword>
<feature type="domain" description="FAD-binding PCMH-type" evidence="4">
    <location>
        <begin position="1"/>
        <end position="176"/>
    </location>
</feature>
<dbReference type="STRING" id="314230.DSM3645_02368"/>
<dbReference type="OrthoDB" id="9789842at2"/>